<keyword evidence="7" id="KW-0539">Nucleus</keyword>
<dbReference type="GO" id="GO:0016787">
    <property type="term" value="F:hydrolase activity"/>
    <property type="evidence" value="ECO:0007669"/>
    <property type="project" value="UniProtKB-KW"/>
</dbReference>
<comment type="similarity">
    <text evidence="3">Belongs to the HARBI1 family.</text>
</comment>
<keyword evidence="10" id="KW-1185">Reference proteome</keyword>
<keyword evidence="5" id="KW-0479">Metal-binding</keyword>
<dbReference type="Proteomes" id="UP000735302">
    <property type="component" value="Unassembled WGS sequence"/>
</dbReference>
<protein>
    <submittedName>
        <fullName evidence="9">Nuclease harbi1</fullName>
    </submittedName>
</protein>
<dbReference type="GO" id="GO:0046872">
    <property type="term" value="F:metal ion binding"/>
    <property type="evidence" value="ECO:0007669"/>
    <property type="project" value="UniProtKB-KW"/>
</dbReference>
<comment type="caution">
    <text evidence="9">The sequence shown here is derived from an EMBL/GenBank/DDBJ whole genome shotgun (WGS) entry which is preliminary data.</text>
</comment>
<evidence type="ECO:0000256" key="2">
    <source>
        <dbReference type="ARBA" id="ARBA00004123"/>
    </source>
</evidence>
<evidence type="ECO:0000256" key="1">
    <source>
        <dbReference type="ARBA" id="ARBA00001968"/>
    </source>
</evidence>
<evidence type="ECO:0000256" key="5">
    <source>
        <dbReference type="ARBA" id="ARBA00022723"/>
    </source>
</evidence>
<organism evidence="9 10">
    <name type="scientific">Plakobranchus ocellatus</name>
    <dbReference type="NCBI Taxonomy" id="259542"/>
    <lineage>
        <taxon>Eukaryota</taxon>
        <taxon>Metazoa</taxon>
        <taxon>Spiralia</taxon>
        <taxon>Lophotrochozoa</taxon>
        <taxon>Mollusca</taxon>
        <taxon>Gastropoda</taxon>
        <taxon>Heterobranchia</taxon>
        <taxon>Euthyneura</taxon>
        <taxon>Panpulmonata</taxon>
        <taxon>Sacoglossa</taxon>
        <taxon>Placobranchoidea</taxon>
        <taxon>Plakobranchidae</taxon>
        <taxon>Plakobranchus</taxon>
    </lineage>
</organism>
<dbReference type="EMBL" id="BLXT01002201">
    <property type="protein sequence ID" value="GFN91936.1"/>
    <property type="molecule type" value="Genomic_DNA"/>
</dbReference>
<gene>
    <name evidence="9" type="ORF">PoB_001844200</name>
</gene>
<dbReference type="GO" id="GO:0004518">
    <property type="term" value="F:nuclease activity"/>
    <property type="evidence" value="ECO:0007669"/>
    <property type="project" value="UniProtKB-KW"/>
</dbReference>
<comment type="cofactor">
    <cofactor evidence="1">
        <name>a divalent metal cation</name>
        <dbReference type="ChEBI" id="CHEBI:60240"/>
    </cofactor>
</comment>
<evidence type="ECO:0000256" key="7">
    <source>
        <dbReference type="ARBA" id="ARBA00023242"/>
    </source>
</evidence>
<reference evidence="9 10" key="1">
    <citation type="journal article" date="2021" name="Elife">
        <title>Chloroplast acquisition without the gene transfer in kleptoplastic sea slugs, Plakobranchus ocellatus.</title>
        <authorList>
            <person name="Maeda T."/>
            <person name="Takahashi S."/>
            <person name="Yoshida T."/>
            <person name="Shimamura S."/>
            <person name="Takaki Y."/>
            <person name="Nagai Y."/>
            <person name="Toyoda A."/>
            <person name="Suzuki Y."/>
            <person name="Arimoto A."/>
            <person name="Ishii H."/>
            <person name="Satoh N."/>
            <person name="Nishiyama T."/>
            <person name="Hasebe M."/>
            <person name="Maruyama T."/>
            <person name="Minagawa J."/>
            <person name="Obokata J."/>
            <person name="Shigenobu S."/>
        </authorList>
    </citation>
    <scope>NUCLEOTIDE SEQUENCE [LARGE SCALE GENOMIC DNA]</scope>
</reference>
<evidence type="ECO:0000313" key="9">
    <source>
        <dbReference type="EMBL" id="GFN91936.1"/>
    </source>
</evidence>
<keyword evidence="4" id="KW-0540">Nuclease</keyword>
<dbReference type="AlphaFoldDB" id="A0AAV3Z9M6"/>
<evidence type="ECO:0000313" key="10">
    <source>
        <dbReference type="Proteomes" id="UP000735302"/>
    </source>
</evidence>
<keyword evidence="6" id="KW-0378">Hydrolase</keyword>
<comment type="subcellular location">
    <subcellularLocation>
        <location evidence="2">Nucleus</location>
    </subcellularLocation>
</comment>
<accession>A0AAV3Z9M6</accession>
<evidence type="ECO:0000256" key="6">
    <source>
        <dbReference type="ARBA" id="ARBA00022801"/>
    </source>
</evidence>
<feature type="domain" description="DDE Tnp4" evidence="8">
    <location>
        <begin position="171"/>
        <end position="321"/>
    </location>
</feature>
<sequence>MENVAFMEMGSSMGIFFNAAVEDDLSSSAMQFIFMLQFMSKTLTESPTRISRYVEDTVPMYGDLDFKSHFRVTRVTLEDICCRLTPHLVWRKHPHHKQILSFLWFMGNTETFRSVADRFGISKGSLHMIISRVSRALMEIAPEIIKFPQNTEDCKTLCKGFEKFPKTIGCVDGTYIPMAGKSQEKRSAYVCRHGYCAMHVQVTCESNLKIIDISTGYPGSVHDARVFRNSQICEKMETFQEFHLLGDSAYPLKMGIMTPYKDYGCLTNMEKKYNYIHSSLRNCVERCIGLLKGKWRRLKNFDCQDDILMCRCIVACAVLHNLIIDLEAVNDNDMEPDETFLGAEDDLDTDANVADENAIRKRDRFCFELCGM</sequence>
<dbReference type="PANTHER" id="PTHR22930">
    <property type="match status" value="1"/>
</dbReference>
<dbReference type="InterPro" id="IPR045249">
    <property type="entry name" value="HARBI1-like"/>
</dbReference>
<name>A0AAV3Z9M6_9GAST</name>
<dbReference type="Pfam" id="PF13359">
    <property type="entry name" value="DDE_Tnp_4"/>
    <property type="match status" value="1"/>
</dbReference>
<evidence type="ECO:0000256" key="3">
    <source>
        <dbReference type="ARBA" id="ARBA00006958"/>
    </source>
</evidence>
<dbReference type="InterPro" id="IPR027806">
    <property type="entry name" value="HARBI1_dom"/>
</dbReference>
<dbReference type="PANTHER" id="PTHR22930:SF85">
    <property type="entry name" value="GH03217P-RELATED"/>
    <property type="match status" value="1"/>
</dbReference>
<evidence type="ECO:0000256" key="4">
    <source>
        <dbReference type="ARBA" id="ARBA00022722"/>
    </source>
</evidence>
<evidence type="ECO:0000259" key="8">
    <source>
        <dbReference type="Pfam" id="PF13359"/>
    </source>
</evidence>
<dbReference type="GO" id="GO:0005634">
    <property type="term" value="C:nucleus"/>
    <property type="evidence" value="ECO:0007669"/>
    <property type="project" value="UniProtKB-SubCell"/>
</dbReference>
<proteinExistence type="inferred from homology"/>